<accession>A0A286G8K0</accession>
<evidence type="ECO:0000256" key="4">
    <source>
        <dbReference type="ARBA" id="ARBA00051722"/>
    </source>
</evidence>
<dbReference type="InterPro" id="IPR016667">
    <property type="entry name" value="Caps_polysacc_synth_CpsB/CapC"/>
</dbReference>
<dbReference type="Proteomes" id="UP000219452">
    <property type="component" value="Unassembled WGS sequence"/>
</dbReference>
<protein>
    <recommendedName>
        <fullName evidence="2">protein-tyrosine-phosphatase</fullName>
        <ecNumber evidence="2">3.1.3.48</ecNumber>
    </recommendedName>
</protein>
<dbReference type="GO" id="GO:0004725">
    <property type="term" value="F:protein tyrosine phosphatase activity"/>
    <property type="evidence" value="ECO:0007669"/>
    <property type="project" value="UniProtKB-EC"/>
</dbReference>
<dbReference type="OrthoDB" id="9788539at2"/>
<comment type="similarity">
    <text evidence="1">Belongs to the metallo-dependent hydrolases superfamily. CpsB/CapC family.</text>
</comment>
<dbReference type="RefSeq" id="WP_097127232.1">
    <property type="nucleotide sequence ID" value="NZ_OCNH01000003.1"/>
</dbReference>
<dbReference type="PANTHER" id="PTHR39181:SF1">
    <property type="entry name" value="TYROSINE-PROTEIN PHOSPHATASE YWQE"/>
    <property type="match status" value="1"/>
</dbReference>
<dbReference type="Gene3D" id="3.20.20.140">
    <property type="entry name" value="Metal-dependent hydrolases"/>
    <property type="match status" value="1"/>
</dbReference>
<reference evidence="6" key="1">
    <citation type="submission" date="2017-09" db="EMBL/GenBank/DDBJ databases">
        <authorList>
            <person name="Varghese N."/>
            <person name="Submissions S."/>
        </authorList>
    </citation>
    <scope>NUCLEOTIDE SEQUENCE [LARGE SCALE GENOMIC DNA]</scope>
    <source>
        <strain evidence="6">DSM 29961</strain>
    </source>
</reference>
<gene>
    <name evidence="5" type="ORF">SAMN06269250_3667</name>
</gene>
<evidence type="ECO:0000256" key="2">
    <source>
        <dbReference type="ARBA" id="ARBA00013064"/>
    </source>
</evidence>
<organism evidence="5 6">
    <name type="scientific">Spirosoma fluviale</name>
    <dbReference type="NCBI Taxonomy" id="1597977"/>
    <lineage>
        <taxon>Bacteria</taxon>
        <taxon>Pseudomonadati</taxon>
        <taxon>Bacteroidota</taxon>
        <taxon>Cytophagia</taxon>
        <taxon>Cytophagales</taxon>
        <taxon>Cytophagaceae</taxon>
        <taxon>Spirosoma</taxon>
    </lineage>
</organism>
<dbReference type="Pfam" id="PF19567">
    <property type="entry name" value="CpsB_CapC"/>
    <property type="match status" value="1"/>
</dbReference>
<dbReference type="SUPFAM" id="SSF89550">
    <property type="entry name" value="PHP domain-like"/>
    <property type="match status" value="1"/>
</dbReference>
<evidence type="ECO:0000256" key="1">
    <source>
        <dbReference type="ARBA" id="ARBA00005750"/>
    </source>
</evidence>
<name>A0A286G8K0_9BACT</name>
<dbReference type="EC" id="3.1.3.48" evidence="2"/>
<keyword evidence="6" id="KW-1185">Reference proteome</keyword>
<comment type="catalytic activity">
    <reaction evidence="4">
        <text>O-phospho-L-tyrosyl-[protein] + H2O = L-tyrosyl-[protein] + phosphate</text>
        <dbReference type="Rhea" id="RHEA:10684"/>
        <dbReference type="Rhea" id="RHEA-COMP:10136"/>
        <dbReference type="Rhea" id="RHEA-COMP:20101"/>
        <dbReference type="ChEBI" id="CHEBI:15377"/>
        <dbReference type="ChEBI" id="CHEBI:43474"/>
        <dbReference type="ChEBI" id="CHEBI:46858"/>
        <dbReference type="ChEBI" id="CHEBI:61978"/>
        <dbReference type="EC" id="3.1.3.48"/>
    </reaction>
</comment>
<dbReference type="EMBL" id="OCNH01000003">
    <property type="protein sequence ID" value="SOD91841.1"/>
    <property type="molecule type" value="Genomic_DNA"/>
</dbReference>
<dbReference type="InterPro" id="IPR016195">
    <property type="entry name" value="Pol/histidinol_Pase-like"/>
</dbReference>
<dbReference type="PANTHER" id="PTHR39181">
    <property type="entry name" value="TYROSINE-PROTEIN PHOSPHATASE YWQE"/>
    <property type="match status" value="1"/>
</dbReference>
<evidence type="ECO:0000313" key="5">
    <source>
        <dbReference type="EMBL" id="SOD91841.1"/>
    </source>
</evidence>
<evidence type="ECO:0000313" key="6">
    <source>
        <dbReference type="Proteomes" id="UP000219452"/>
    </source>
</evidence>
<proteinExistence type="inferred from homology"/>
<evidence type="ECO:0000256" key="3">
    <source>
        <dbReference type="ARBA" id="ARBA00022801"/>
    </source>
</evidence>
<keyword evidence="3" id="KW-0378">Hydrolase</keyword>
<dbReference type="GO" id="GO:0030145">
    <property type="term" value="F:manganese ion binding"/>
    <property type="evidence" value="ECO:0007669"/>
    <property type="project" value="InterPro"/>
</dbReference>
<sequence length="257" mass="29798">MNLWKQLKTRFIQNPAGDSKVVEDACFWRVDMHSHLLPDVDDGVNNSEETLACLQQMAAWGIQRVITTPHVSRDWYPNSSDTLRAGQLELQRLADENGLTMKIEVAAEYMLDEFFPDLLDKNDLLTFGKERYLLIETGWVSAPQQLDDILFRLQTRGYTPILAHPERYTYYHTDEASLARLHETGCLFQLNWLSLTGRYGRKVRTQAQRILKNNWVDFIGSDLHRPEDLQALGSLFSLPEYELLRAQPLRNESLLLM</sequence>
<dbReference type="AlphaFoldDB" id="A0A286G8K0"/>